<reference evidence="2 3" key="1">
    <citation type="submission" date="2019-05" db="EMBL/GenBank/DDBJ databases">
        <authorList>
            <person name="Narsing Rao M.P."/>
            <person name="Li W.J."/>
        </authorList>
    </citation>
    <scope>NUCLEOTIDE SEQUENCE [LARGE SCALE GENOMIC DNA]</scope>
    <source>
        <strain evidence="2 3">SYSU_K30003</strain>
    </source>
</reference>
<dbReference type="PANTHER" id="PTHR37836:SF3">
    <property type="entry name" value="ENDOGLUCANASE"/>
    <property type="match status" value="1"/>
</dbReference>
<dbReference type="Gene3D" id="3.20.20.80">
    <property type="entry name" value="Glycosidases"/>
    <property type="match status" value="1"/>
</dbReference>
<evidence type="ECO:0000313" key="2">
    <source>
        <dbReference type="EMBL" id="TLS50929.1"/>
    </source>
</evidence>
<dbReference type="PANTHER" id="PTHR37836">
    <property type="entry name" value="LMO1036 PROTEIN"/>
    <property type="match status" value="1"/>
</dbReference>
<accession>A0A5R9G777</accession>
<dbReference type="SUPFAM" id="SSF51445">
    <property type="entry name" value="(Trans)glycosidases"/>
    <property type="match status" value="1"/>
</dbReference>
<dbReference type="Proteomes" id="UP000309676">
    <property type="component" value="Unassembled WGS sequence"/>
</dbReference>
<dbReference type="OrthoDB" id="59486at2"/>
<gene>
    <name evidence="2" type="ORF">FE782_17940</name>
</gene>
<name>A0A5R9G777_9BACL</name>
<dbReference type="RefSeq" id="WP_138195615.1">
    <property type="nucleotide sequence ID" value="NZ_VCIW01000012.1"/>
</dbReference>
<proteinExistence type="predicted"/>
<comment type="caution">
    <text evidence="2">The sequence shown here is derived from an EMBL/GenBank/DDBJ whole genome shotgun (WGS) entry which is preliminary data.</text>
</comment>
<sequence>MSKVAIAENKLTLTRDGKPFFYLADTVWSVFSNAEESEWLEYLRYRKAQGFNALQISVLPVLHDASDTYTGSYPYELAEDGTWDFYRINDAFFDRAERMVRAAFDMGFVPALVVLWNTYVPGAWANKQVTGYSMPKETVEMYTEYVVRRFAPYDPIYFISGDTKFETDEINEYFMIAMKKLKSLRPDALTALHPVGNFHELPETFLSSEHLDLYIYQSGHNLQDQHMTYSLAESFRSKPVRRPVINSEPCYEGHGHGGRYGRFDAFDLRKAFWSSVLAGANAGFAYGAHGVWSWHREGAGFTSEGWSKVPFHWLTALRFQGAWDVGYAKSLLETHGLQELEPRNDLLLTPYPDIRVAVSADLRKIAIYAPYSNRIQVALDLTGYAGQAIALKDRSAMPTDVSSVDGGSEIAMLQANSDALYLFTR</sequence>
<feature type="domain" description="Apiosidase-like catalytic" evidence="1">
    <location>
        <begin position="12"/>
        <end position="335"/>
    </location>
</feature>
<organism evidence="2 3">
    <name type="scientific">Paenibacillus antri</name>
    <dbReference type="NCBI Taxonomy" id="2582848"/>
    <lineage>
        <taxon>Bacteria</taxon>
        <taxon>Bacillati</taxon>
        <taxon>Bacillota</taxon>
        <taxon>Bacilli</taxon>
        <taxon>Bacillales</taxon>
        <taxon>Paenibacillaceae</taxon>
        <taxon>Paenibacillus</taxon>
    </lineage>
</organism>
<evidence type="ECO:0000313" key="3">
    <source>
        <dbReference type="Proteomes" id="UP000309676"/>
    </source>
</evidence>
<protein>
    <submittedName>
        <fullName evidence="2">DUF4038 domain-containing protein</fullName>
    </submittedName>
</protein>
<dbReference type="InterPro" id="IPR025277">
    <property type="entry name" value="Apiosidase-like_cat_dom"/>
</dbReference>
<dbReference type="InterPro" id="IPR017853">
    <property type="entry name" value="GH"/>
</dbReference>
<evidence type="ECO:0000259" key="1">
    <source>
        <dbReference type="Pfam" id="PF13204"/>
    </source>
</evidence>
<dbReference type="AlphaFoldDB" id="A0A5R9G777"/>
<keyword evidence="3" id="KW-1185">Reference proteome</keyword>
<dbReference type="EMBL" id="VCIW01000012">
    <property type="protein sequence ID" value="TLS50929.1"/>
    <property type="molecule type" value="Genomic_DNA"/>
</dbReference>
<dbReference type="Pfam" id="PF13204">
    <property type="entry name" value="Apiosidase"/>
    <property type="match status" value="1"/>
</dbReference>